<dbReference type="Pfam" id="PF01476">
    <property type="entry name" value="LysM"/>
    <property type="match status" value="1"/>
</dbReference>
<keyword evidence="4" id="KW-0378">Hydrolase</keyword>
<evidence type="ECO:0000313" key="9">
    <source>
        <dbReference type="Proteomes" id="UP000648075"/>
    </source>
</evidence>
<evidence type="ECO:0000256" key="5">
    <source>
        <dbReference type="ARBA" id="ARBA00022833"/>
    </source>
</evidence>
<keyword evidence="3" id="KW-0479">Metal-binding</keyword>
<keyword evidence="6 8" id="KW-0482">Metalloprotease</keyword>
<organism evidence="8 9">
    <name type="scientific">Novosphingobium colocasiae</name>
    <dbReference type="NCBI Taxonomy" id="1256513"/>
    <lineage>
        <taxon>Bacteria</taxon>
        <taxon>Pseudomonadati</taxon>
        <taxon>Pseudomonadota</taxon>
        <taxon>Alphaproteobacteria</taxon>
        <taxon>Sphingomonadales</taxon>
        <taxon>Sphingomonadaceae</taxon>
        <taxon>Novosphingobium</taxon>
    </lineage>
</organism>
<protein>
    <submittedName>
        <fullName evidence="8">Metalloprotease</fullName>
    </submittedName>
</protein>
<dbReference type="InterPro" id="IPR001915">
    <property type="entry name" value="Peptidase_M48"/>
</dbReference>
<keyword evidence="5" id="KW-0862">Zinc</keyword>
<dbReference type="Gene3D" id="3.30.2010.10">
    <property type="entry name" value="Metalloproteases ('zincins'), catalytic domain"/>
    <property type="match status" value="1"/>
</dbReference>
<evidence type="ECO:0000256" key="2">
    <source>
        <dbReference type="ARBA" id="ARBA00022670"/>
    </source>
</evidence>
<dbReference type="Proteomes" id="UP000648075">
    <property type="component" value="Unassembled WGS sequence"/>
</dbReference>
<evidence type="ECO:0000313" key="8">
    <source>
        <dbReference type="EMBL" id="GGZ08594.1"/>
    </source>
</evidence>
<keyword evidence="9" id="KW-1185">Reference proteome</keyword>
<comment type="cofactor">
    <cofactor evidence="1">
        <name>Zn(2+)</name>
        <dbReference type="ChEBI" id="CHEBI:29105"/>
    </cofactor>
</comment>
<dbReference type="EMBL" id="BMZA01000009">
    <property type="protein sequence ID" value="GGZ08594.1"/>
    <property type="molecule type" value="Genomic_DNA"/>
</dbReference>
<dbReference type="InterPro" id="IPR018392">
    <property type="entry name" value="LysM"/>
</dbReference>
<dbReference type="InterPro" id="IPR051156">
    <property type="entry name" value="Mito/Outer_Membr_Metalloprot"/>
</dbReference>
<reference evidence="8" key="1">
    <citation type="journal article" date="2014" name="Int. J. Syst. Evol. Microbiol.">
        <title>Complete genome sequence of Corynebacterium casei LMG S-19264T (=DSM 44701T), isolated from a smear-ripened cheese.</title>
        <authorList>
            <consortium name="US DOE Joint Genome Institute (JGI-PGF)"/>
            <person name="Walter F."/>
            <person name="Albersmeier A."/>
            <person name="Kalinowski J."/>
            <person name="Ruckert C."/>
        </authorList>
    </citation>
    <scope>NUCLEOTIDE SEQUENCE</scope>
    <source>
        <strain evidence="8">KCTC 32255</strain>
    </source>
</reference>
<evidence type="ECO:0000256" key="1">
    <source>
        <dbReference type="ARBA" id="ARBA00001947"/>
    </source>
</evidence>
<dbReference type="GO" id="GO:0004222">
    <property type="term" value="F:metalloendopeptidase activity"/>
    <property type="evidence" value="ECO:0007669"/>
    <property type="project" value="InterPro"/>
</dbReference>
<dbReference type="PROSITE" id="PS51782">
    <property type="entry name" value="LYSM"/>
    <property type="match status" value="1"/>
</dbReference>
<dbReference type="InterPro" id="IPR036779">
    <property type="entry name" value="LysM_dom_sf"/>
</dbReference>
<dbReference type="CDD" id="cd00118">
    <property type="entry name" value="LysM"/>
    <property type="match status" value="1"/>
</dbReference>
<dbReference type="PANTHER" id="PTHR22726">
    <property type="entry name" value="METALLOENDOPEPTIDASE OMA1"/>
    <property type="match status" value="1"/>
</dbReference>
<dbReference type="GO" id="GO:0046872">
    <property type="term" value="F:metal ion binding"/>
    <property type="evidence" value="ECO:0007669"/>
    <property type="project" value="UniProtKB-KW"/>
</dbReference>
<sequence>MLMGQATMGMHMKRAIGSRLVQVGLPFIAVAVVLQACAADGTASAKSKSVASAPRAISATDKAEGAKAHPQLLAEFGGAVTGPQASYVTSVGQNIAVQSGLGNARSDFTVTLLNSPVNNAFAIPGGYVYVTRQLTALMNNEAELAGVLGHEVGHVAARHAAKRESAAKRNQVLGALGSILSGVLLGNNELGQLGQKVFSTGSQLLTLKYSRAQEEEADNLGITYLKRAGYDPRAMSTVLESLARQNALEAQLRGTSNQVPEWASTHPDPASRVRAAMTRAGANATGTLNRDTFLSRIDGLVYGDDPKQGIVDGRNFTHPVLRFAFSAPDGFFMVNGSSAVTISGQSGKAQFSGGKLTGTLDSYIRAAFAALTPSGQAQITPSSIESASVNGIPAAYGVARVQGSSGQMDAVVFAYDFGGGQAYHFVALTQAGNAGIYNSMFKSLHRISASEAGSVKPRQLDVVTVKSGDTIQSLANRMAFSDAKLERFLVLNGLTSTSTLKAGQLVKIVTY</sequence>
<proteinExistence type="predicted"/>
<dbReference type="PANTHER" id="PTHR22726:SF1">
    <property type="entry name" value="METALLOENDOPEPTIDASE OMA1, MITOCHONDRIAL"/>
    <property type="match status" value="1"/>
</dbReference>
<evidence type="ECO:0000259" key="7">
    <source>
        <dbReference type="PROSITE" id="PS51782"/>
    </source>
</evidence>
<comment type="caution">
    <text evidence="8">The sequence shown here is derived from an EMBL/GenBank/DDBJ whole genome shotgun (WGS) entry which is preliminary data.</text>
</comment>
<dbReference type="GO" id="GO:0051603">
    <property type="term" value="P:proteolysis involved in protein catabolic process"/>
    <property type="evidence" value="ECO:0007669"/>
    <property type="project" value="TreeGrafter"/>
</dbReference>
<evidence type="ECO:0000256" key="6">
    <source>
        <dbReference type="ARBA" id="ARBA00023049"/>
    </source>
</evidence>
<evidence type="ECO:0000256" key="3">
    <source>
        <dbReference type="ARBA" id="ARBA00022723"/>
    </source>
</evidence>
<dbReference type="Pfam" id="PF01435">
    <property type="entry name" value="Peptidase_M48"/>
    <property type="match status" value="1"/>
</dbReference>
<feature type="domain" description="LysM" evidence="7">
    <location>
        <begin position="461"/>
        <end position="508"/>
    </location>
</feature>
<accession>A0A918PGZ9</accession>
<reference evidence="8" key="2">
    <citation type="submission" date="2020-09" db="EMBL/GenBank/DDBJ databases">
        <authorList>
            <person name="Sun Q."/>
            <person name="Kim S."/>
        </authorList>
    </citation>
    <scope>NUCLEOTIDE SEQUENCE</scope>
    <source>
        <strain evidence="8">KCTC 32255</strain>
    </source>
</reference>
<dbReference type="GO" id="GO:0016020">
    <property type="term" value="C:membrane"/>
    <property type="evidence" value="ECO:0007669"/>
    <property type="project" value="TreeGrafter"/>
</dbReference>
<dbReference type="AlphaFoldDB" id="A0A918PGZ9"/>
<dbReference type="Gene3D" id="3.10.350.10">
    <property type="entry name" value="LysM domain"/>
    <property type="match status" value="1"/>
</dbReference>
<gene>
    <name evidence="8" type="ORF">GCM10011614_24350</name>
</gene>
<keyword evidence="2" id="KW-0645">Protease</keyword>
<name>A0A918PGZ9_9SPHN</name>
<evidence type="ECO:0000256" key="4">
    <source>
        <dbReference type="ARBA" id="ARBA00022801"/>
    </source>
</evidence>